<dbReference type="NCBIfam" id="TIGR04055">
    <property type="entry name" value="rSAM_NirJ2"/>
    <property type="match status" value="1"/>
</dbReference>
<protein>
    <submittedName>
        <fullName evidence="8">Radical SAM domain protein</fullName>
    </submittedName>
</protein>
<dbReference type="GO" id="GO:0046872">
    <property type="term" value="F:metal ion binding"/>
    <property type="evidence" value="ECO:0007669"/>
    <property type="project" value="UniProtKB-KW"/>
</dbReference>
<dbReference type="InterPro" id="IPR007197">
    <property type="entry name" value="rSAM"/>
</dbReference>
<dbReference type="PIRSF" id="PIRSF037420">
    <property type="entry name" value="PQQ_syn_pqqE"/>
    <property type="match status" value="1"/>
</dbReference>
<dbReference type="CDD" id="cd01335">
    <property type="entry name" value="Radical_SAM"/>
    <property type="match status" value="1"/>
</dbReference>
<dbReference type="InterPro" id="IPR058240">
    <property type="entry name" value="rSAM_sf"/>
</dbReference>
<dbReference type="SMART" id="SM00729">
    <property type="entry name" value="Elp3"/>
    <property type="match status" value="1"/>
</dbReference>
<keyword evidence="4" id="KW-0479">Metal-binding</keyword>
<evidence type="ECO:0000256" key="1">
    <source>
        <dbReference type="ARBA" id="ARBA00001966"/>
    </source>
</evidence>
<evidence type="ECO:0000313" key="8">
    <source>
        <dbReference type="EMBL" id="AKA69765.1"/>
    </source>
</evidence>
<feature type="domain" description="Radical SAM core" evidence="7">
    <location>
        <begin position="1"/>
        <end position="212"/>
    </location>
</feature>
<dbReference type="SUPFAM" id="SSF102114">
    <property type="entry name" value="Radical SAM enzymes"/>
    <property type="match status" value="1"/>
</dbReference>
<dbReference type="InterPro" id="IPR050377">
    <property type="entry name" value="Radical_SAM_PqqE_MftC-like"/>
</dbReference>
<dbReference type="InterPro" id="IPR006638">
    <property type="entry name" value="Elp3/MiaA/NifB-like_rSAM"/>
</dbReference>
<reference evidence="8 9" key="1">
    <citation type="journal article" date="2015" name="J. Biotechnol.">
        <title>Complete genome sequence of a malodorant-producing acetogen, Clostridium scatologenes ATCC 25775(T).</title>
        <authorList>
            <person name="Zhu Z."/>
            <person name="Guo T."/>
            <person name="Zheng H."/>
            <person name="Song T."/>
            <person name="Ouyang P."/>
            <person name="Xie J."/>
        </authorList>
    </citation>
    <scope>NUCLEOTIDE SEQUENCE [LARGE SCALE GENOMIC DNA]</scope>
    <source>
        <strain evidence="8 9">ATCC 25775</strain>
    </source>
</reference>
<keyword evidence="6" id="KW-0411">Iron-sulfur</keyword>
<dbReference type="InterPro" id="IPR027633">
    <property type="entry name" value="rSAM_NirJ2"/>
</dbReference>
<dbReference type="KEGG" id="csq:CSCA_2640"/>
<dbReference type="HOGENOM" id="CLU_009273_4_0_9"/>
<dbReference type="Proteomes" id="UP000033115">
    <property type="component" value="Chromosome"/>
</dbReference>
<dbReference type="SFLD" id="SFLDS00029">
    <property type="entry name" value="Radical_SAM"/>
    <property type="match status" value="1"/>
</dbReference>
<dbReference type="InterPro" id="IPR013785">
    <property type="entry name" value="Aldolase_TIM"/>
</dbReference>
<dbReference type="NCBIfam" id="TIGR04085">
    <property type="entry name" value="rSAM_more_4Fe4S"/>
    <property type="match status" value="1"/>
</dbReference>
<evidence type="ECO:0000256" key="3">
    <source>
        <dbReference type="ARBA" id="ARBA00022691"/>
    </source>
</evidence>
<keyword evidence="3" id="KW-0949">S-adenosyl-L-methionine</keyword>
<name>A0A0E3M8F5_CLOSL</name>
<dbReference type="Gene3D" id="3.20.20.70">
    <property type="entry name" value="Aldolase class I"/>
    <property type="match status" value="1"/>
</dbReference>
<dbReference type="AlphaFoldDB" id="A0A0E3M8F5"/>
<organism evidence="8 9">
    <name type="scientific">Clostridium scatologenes</name>
    <dbReference type="NCBI Taxonomy" id="1548"/>
    <lineage>
        <taxon>Bacteria</taxon>
        <taxon>Bacillati</taxon>
        <taxon>Bacillota</taxon>
        <taxon>Clostridia</taxon>
        <taxon>Eubacteriales</taxon>
        <taxon>Clostridiaceae</taxon>
        <taxon>Clostridium</taxon>
    </lineage>
</organism>
<accession>A0A0E3M8F5</accession>
<evidence type="ECO:0000256" key="5">
    <source>
        <dbReference type="ARBA" id="ARBA00023004"/>
    </source>
</evidence>
<dbReference type="CDD" id="cd21123">
    <property type="entry name" value="SPASM_MftC-like"/>
    <property type="match status" value="1"/>
</dbReference>
<evidence type="ECO:0000313" key="9">
    <source>
        <dbReference type="Proteomes" id="UP000033115"/>
    </source>
</evidence>
<dbReference type="GO" id="GO:0051539">
    <property type="term" value="F:4 iron, 4 sulfur cluster binding"/>
    <property type="evidence" value="ECO:0007669"/>
    <property type="project" value="UniProtKB-KW"/>
</dbReference>
<keyword evidence="9" id="KW-1185">Reference proteome</keyword>
<dbReference type="STRING" id="1548.CSCA_2640"/>
<dbReference type="InterPro" id="IPR017200">
    <property type="entry name" value="PqqE-like"/>
</dbReference>
<dbReference type="EMBL" id="CP009933">
    <property type="protein sequence ID" value="AKA69765.1"/>
    <property type="molecule type" value="Genomic_DNA"/>
</dbReference>
<dbReference type="SFLD" id="SFLDG01067">
    <property type="entry name" value="SPASM/twitch_domain_containing"/>
    <property type="match status" value="1"/>
</dbReference>
<keyword evidence="2" id="KW-0004">4Fe-4S</keyword>
<evidence type="ECO:0000256" key="2">
    <source>
        <dbReference type="ARBA" id="ARBA00022485"/>
    </source>
</evidence>
<keyword evidence="5" id="KW-0408">Iron</keyword>
<dbReference type="InterPro" id="IPR023885">
    <property type="entry name" value="4Fe4S-binding_SPASM_dom"/>
</dbReference>
<proteinExistence type="predicted"/>
<dbReference type="GO" id="GO:0003824">
    <property type="term" value="F:catalytic activity"/>
    <property type="evidence" value="ECO:0007669"/>
    <property type="project" value="InterPro"/>
</dbReference>
<dbReference type="Pfam" id="PF04055">
    <property type="entry name" value="Radical_SAM"/>
    <property type="match status" value="1"/>
</dbReference>
<evidence type="ECO:0000256" key="6">
    <source>
        <dbReference type="ARBA" id="ARBA00023014"/>
    </source>
</evidence>
<dbReference type="PROSITE" id="PS51918">
    <property type="entry name" value="RADICAL_SAM"/>
    <property type="match status" value="1"/>
</dbReference>
<gene>
    <name evidence="8" type="ORF">CSCA_2640</name>
</gene>
<dbReference type="InterPro" id="IPR034391">
    <property type="entry name" value="AdoMet-like_SPASM_containing"/>
</dbReference>
<sequence length="329" mass="36970">MMIVSWNTTNKCNMYCSHCYRDSGKEYKEELTTEQGKKLIEQIAKAGFRMMIFSGGEPLMRNDIFELIQYASDFGLIPVLGSNGTLITLDIAQKLKKSGARSVGISLDSLNEEKHNKFRSHENAWKNTVQGMKNCREAGLKFQVHTTVMKWNKEEILDITDFAVKIGASAHHIFFLVPTGRGNEIEEQALGNKEYKIMLENIMKKQQEVNIELKPTCAPQFVRIAESLGVKTRFRRGCLAGISYCIVSPKGNVQPCAYLMETAGNVKEKAFNDIWNDSSILKNLRSLDYKGSCGQCSYKESCGGCRARTAHYNNGDYMSGENSCILSKS</sequence>
<evidence type="ECO:0000259" key="7">
    <source>
        <dbReference type="PROSITE" id="PS51918"/>
    </source>
</evidence>
<dbReference type="SFLD" id="SFLDG01386">
    <property type="entry name" value="main_SPASM_domain-containing"/>
    <property type="match status" value="1"/>
</dbReference>
<evidence type="ECO:0000256" key="4">
    <source>
        <dbReference type="ARBA" id="ARBA00022723"/>
    </source>
</evidence>
<comment type="cofactor">
    <cofactor evidence="1">
        <name>[4Fe-4S] cluster</name>
        <dbReference type="ChEBI" id="CHEBI:49883"/>
    </cofactor>
</comment>
<dbReference type="SFLD" id="SFLDG01387">
    <property type="entry name" value="BtrN-like_SPASM_domain_contain"/>
    <property type="match status" value="1"/>
</dbReference>
<dbReference type="PANTHER" id="PTHR11228">
    <property type="entry name" value="RADICAL SAM DOMAIN PROTEIN"/>
    <property type="match status" value="1"/>
</dbReference>
<dbReference type="PANTHER" id="PTHR11228:SF7">
    <property type="entry name" value="PQQA PEPTIDE CYCLASE"/>
    <property type="match status" value="1"/>
</dbReference>
<dbReference type="Pfam" id="PF13186">
    <property type="entry name" value="SPASM"/>
    <property type="match status" value="1"/>
</dbReference>